<evidence type="ECO:0000256" key="7">
    <source>
        <dbReference type="ARBA" id="ARBA00022777"/>
    </source>
</evidence>
<dbReference type="GO" id="GO:0005829">
    <property type="term" value="C:cytosol"/>
    <property type="evidence" value="ECO:0007669"/>
    <property type="project" value="TreeGrafter"/>
</dbReference>
<dbReference type="CDD" id="cd01169">
    <property type="entry name" value="HMPP_kinase"/>
    <property type="match status" value="1"/>
</dbReference>
<dbReference type="GO" id="GO:0008902">
    <property type="term" value="F:hydroxymethylpyrimidine kinase activity"/>
    <property type="evidence" value="ECO:0007669"/>
    <property type="project" value="UniProtKB-EC"/>
</dbReference>
<dbReference type="SUPFAM" id="SSF53613">
    <property type="entry name" value="Ribokinase-like"/>
    <property type="match status" value="1"/>
</dbReference>
<evidence type="ECO:0000259" key="10">
    <source>
        <dbReference type="Pfam" id="PF08543"/>
    </source>
</evidence>
<keyword evidence="12" id="KW-1185">Reference proteome</keyword>
<dbReference type="AlphaFoldDB" id="A0A7X5QZT7"/>
<dbReference type="GO" id="GO:0009229">
    <property type="term" value="P:thiamine diphosphate biosynthetic process"/>
    <property type="evidence" value="ECO:0007669"/>
    <property type="project" value="UniProtKB-UniPathway"/>
</dbReference>
<dbReference type="InterPro" id="IPR004399">
    <property type="entry name" value="HMP/HMP-P_kinase_dom"/>
</dbReference>
<dbReference type="GO" id="GO:0008972">
    <property type="term" value="F:phosphomethylpyrimidine kinase activity"/>
    <property type="evidence" value="ECO:0007669"/>
    <property type="project" value="UniProtKB-EC"/>
</dbReference>
<evidence type="ECO:0000313" key="12">
    <source>
        <dbReference type="Proteomes" id="UP000541033"/>
    </source>
</evidence>
<dbReference type="EMBL" id="JAAMOX010000001">
    <property type="protein sequence ID" value="NIH53055.1"/>
    <property type="molecule type" value="Genomic_DNA"/>
</dbReference>
<dbReference type="InterPro" id="IPR029056">
    <property type="entry name" value="Ribokinase-like"/>
</dbReference>
<accession>A0A7X5QZT7</accession>
<keyword evidence="6" id="KW-0547">Nucleotide-binding</keyword>
<dbReference type="Proteomes" id="UP000541033">
    <property type="component" value="Unassembled WGS sequence"/>
</dbReference>
<dbReference type="InterPro" id="IPR013749">
    <property type="entry name" value="PM/HMP-P_kinase-1"/>
</dbReference>
<proteinExistence type="predicted"/>
<comment type="pathway">
    <text evidence="4">Cofactor biosynthesis; thiamine diphosphate biosynthesis; 4-amino-2-methyl-5-diphosphomethylpyrimidine from 5-amino-1-(5-phospho-D-ribosyl)imidazole: step 3/3.</text>
</comment>
<dbReference type="GO" id="GO:0009228">
    <property type="term" value="P:thiamine biosynthetic process"/>
    <property type="evidence" value="ECO:0007669"/>
    <property type="project" value="UniProtKB-KW"/>
</dbReference>
<reference evidence="11 12" key="1">
    <citation type="submission" date="2020-02" db="EMBL/GenBank/DDBJ databases">
        <title>Sequencing the genomes of 1000 actinobacteria strains.</title>
        <authorList>
            <person name="Klenk H.-P."/>
        </authorList>
    </citation>
    <scope>NUCLEOTIDE SEQUENCE [LARGE SCALE GENOMIC DNA]</scope>
    <source>
        <strain evidence="11 12">DSM 27960</strain>
    </source>
</reference>
<organism evidence="11 12">
    <name type="scientific">Lysinibacter cavernae</name>
    <dbReference type="NCBI Taxonomy" id="1640652"/>
    <lineage>
        <taxon>Bacteria</taxon>
        <taxon>Bacillati</taxon>
        <taxon>Actinomycetota</taxon>
        <taxon>Actinomycetes</taxon>
        <taxon>Micrococcales</taxon>
        <taxon>Microbacteriaceae</taxon>
        <taxon>Lysinibacter</taxon>
    </lineage>
</organism>
<evidence type="ECO:0000256" key="3">
    <source>
        <dbReference type="ARBA" id="ARBA00003848"/>
    </source>
</evidence>
<dbReference type="PANTHER" id="PTHR20858">
    <property type="entry name" value="PHOSPHOMETHYLPYRIMIDINE KINASE"/>
    <property type="match status" value="1"/>
</dbReference>
<gene>
    <name evidence="11" type="ORF">FHX76_000923</name>
</gene>
<dbReference type="PANTHER" id="PTHR20858:SF17">
    <property type="entry name" value="HYDROXYMETHYLPYRIMIDINE_PHOSPHOMETHYLPYRIMIDINE KINASE THI20-RELATED"/>
    <property type="match status" value="1"/>
</dbReference>
<dbReference type="NCBIfam" id="TIGR00097">
    <property type="entry name" value="HMP-P_kinase"/>
    <property type="match status" value="1"/>
</dbReference>
<comment type="catalytic activity">
    <reaction evidence="2">
        <text>4-amino-2-methyl-5-(phosphooxymethyl)pyrimidine + ATP = 4-amino-2-methyl-5-(diphosphooxymethyl)pyrimidine + ADP</text>
        <dbReference type="Rhea" id="RHEA:19893"/>
        <dbReference type="ChEBI" id="CHEBI:30616"/>
        <dbReference type="ChEBI" id="CHEBI:57841"/>
        <dbReference type="ChEBI" id="CHEBI:58354"/>
        <dbReference type="ChEBI" id="CHEBI:456216"/>
        <dbReference type="EC" id="2.7.4.7"/>
    </reaction>
</comment>
<dbReference type="Gene3D" id="3.40.1190.20">
    <property type="match status" value="1"/>
</dbReference>
<sequence length="298" mass="31041">MTPAVSPSDSRLSLDGYQPPRILSIAGTDPTGGAGIQADIKSISAMGGYAMAVVTALVAQNTRGVLSVHTPPVSFLTEQLDAVSDDVEIDAVKIGMLGTSEITAAVGAWLAGNRQQLVVLDPVMIATSGDRLLSPDAEQALRDLLPHVALVTPNLPELAVLASEPVATGWDEALLQGERVSARYGVTVLVKGGHLDGDSCPDALVDASPETEVARVFQLEGPRYPTANTHGTGCSLSAALATVMARTGSWDVALRESTEWLRDSIRTSGHLHVGEGNGPVNHFNMLWTAAGFGATTDD</sequence>
<evidence type="ECO:0000256" key="8">
    <source>
        <dbReference type="ARBA" id="ARBA00022840"/>
    </source>
</evidence>
<keyword evidence="7 11" id="KW-0418">Kinase</keyword>
<comment type="function">
    <text evidence="3">Catalyzes the phosphorylation of hydroxymethylpyrimidine phosphate (HMP-P) to HMP-PP, and of HMP to HMP-P.</text>
</comment>
<comment type="caution">
    <text evidence="11">The sequence shown here is derived from an EMBL/GenBank/DDBJ whole genome shotgun (WGS) entry which is preliminary data.</text>
</comment>
<name>A0A7X5QZT7_9MICO</name>
<feature type="domain" description="Pyridoxamine kinase/Phosphomethylpyrimidine kinase" evidence="10">
    <location>
        <begin position="29"/>
        <end position="281"/>
    </location>
</feature>
<evidence type="ECO:0000256" key="9">
    <source>
        <dbReference type="ARBA" id="ARBA00022977"/>
    </source>
</evidence>
<evidence type="ECO:0000256" key="2">
    <source>
        <dbReference type="ARBA" id="ARBA00000565"/>
    </source>
</evidence>
<keyword evidence="5" id="KW-0808">Transferase</keyword>
<comment type="catalytic activity">
    <reaction evidence="1">
        <text>4-amino-5-hydroxymethyl-2-methylpyrimidine + ATP = 4-amino-2-methyl-5-(phosphooxymethyl)pyrimidine + ADP + H(+)</text>
        <dbReference type="Rhea" id="RHEA:23096"/>
        <dbReference type="ChEBI" id="CHEBI:15378"/>
        <dbReference type="ChEBI" id="CHEBI:16892"/>
        <dbReference type="ChEBI" id="CHEBI:30616"/>
        <dbReference type="ChEBI" id="CHEBI:58354"/>
        <dbReference type="ChEBI" id="CHEBI:456216"/>
        <dbReference type="EC" id="2.7.1.49"/>
    </reaction>
</comment>
<dbReference type="GO" id="GO:0005524">
    <property type="term" value="F:ATP binding"/>
    <property type="evidence" value="ECO:0007669"/>
    <property type="project" value="UniProtKB-KW"/>
</dbReference>
<dbReference type="FunFam" id="3.40.1190.20:FF:000003">
    <property type="entry name" value="Phosphomethylpyrimidine kinase ThiD"/>
    <property type="match status" value="1"/>
</dbReference>
<evidence type="ECO:0000256" key="4">
    <source>
        <dbReference type="ARBA" id="ARBA00004769"/>
    </source>
</evidence>
<keyword evidence="9" id="KW-0784">Thiamine biosynthesis</keyword>
<evidence type="ECO:0000256" key="6">
    <source>
        <dbReference type="ARBA" id="ARBA00022741"/>
    </source>
</evidence>
<evidence type="ECO:0000313" key="11">
    <source>
        <dbReference type="EMBL" id="NIH53055.1"/>
    </source>
</evidence>
<protein>
    <submittedName>
        <fullName evidence="11">Hydroxymethylpyrimidine kinase/phosphomethylpyrimidine kinase</fullName>
    </submittedName>
</protein>
<evidence type="ECO:0000256" key="5">
    <source>
        <dbReference type="ARBA" id="ARBA00022679"/>
    </source>
</evidence>
<dbReference type="UniPathway" id="UPA00060">
    <property type="reaction ID" value="UER00138"/>
</dbReference>
<dbReference type="RefSeq" id="WP_167148355.1">
    <property type="nucleotide sequence ID" value="NZ_JAAMOX010000001.1"/>
</dbReference>
<dbReference type="Pfam" id="PF08543">
    <property type="entry name" value="Phos_pyr_kin"/>
    <property type="match status" value="1"/>
</dbReference>
<keyword evidence="8" id="KW-0067">ATP-binding</keyword>
<evidence type="ECO:0000256" key="1">
    <source>
        <dbReference type="ARBA" id="ARBA00000151"/>
    </source>
</evidence>